<dbReference type="InterPro" id="IPR036259">
    <property type="entry name" value="MFS_trans_sf"/>
</dbReference>
<keyword evidence="6 8" id="KW-0472">Membrane</keyword>
<evidence type="ECO:0000256" key="2">
    <source>
        <dbReference type="ARBA" id="ARBA00022448"/>
    </source>
</evidence>
<dbReference type="Gene3D" id="1.20.1250.20">
    <property type="entry name" value="MFS general substrate transporter like domains"/>
    <property type="match status" value="1"/>
</dbReference>
<organism evidence="10 11">
    <name type="scientific">Solimonas fluminis</name>
    <dbReference type="NCBI Taxonomy" id="2086571"/>
    <lineage>
        <taxon>Bacteria</taxon>
        <taxon>Pseudomonadati</taxon>
        <taxon>Pseudomonadota</taxon>
        <taxon>Gammaproteobacteria</taxon>
        <taxon>Nevskiales</taxon>
        <taxon>Nevskiaceae</taxon>
        <taxon>Solimonas</taxon>
    </lineage>
</organism>
<feature type="transmembrane region" description="Helical" evidence="8">
    <location>
        <begin position="59"/>
        <end position="77"/>
    </location>
</feature>
<comment type="subcellular location">
    <subcellularLocation>
        <location evidence="1">Cell membrane</location>
        <topology evidence="1">Multi-pass membrane protein</topology>
    </subcellularLocation>
</comment>
<dbReference type="InterPro" id="IPR010290">
    <property type="entry name" value="TM_effector"/>
</dbReference>
<feature type="transmembrane region" description="Helical" evidence="8">
    <location>
        <begin position="356"/>
        <end position="376"/>
    </location>
</feature>
<keyword evidence="5 8" id="KW-1133">Transmembrane helix</keyword>
<keyword evidence="2" id="KW-0813">Transport</keyword>
<dbReference type="PANTHER" id="PTHR23513">
    <property type="entry name" value="INTEGRAL MEMBRANE EFFLUX PROTEIN-RELATED"/>
    <property type="match status" value="1"/>
</dbReference>
<reference evidence="10 11" key="1">
    <citation type="submission" date="2018-02" db="EMBL/GenBank/DDBJ databases">
        <title>Genome sequencing of Solimonas sp. HR-BB.</title>
        <authorList>
            <person name="Lee Y."/>
            <person name="Jeon C.O."/>
        </authorList>
    </citation>
    <scope>NUCLEOTIDE SEQUENCE [LARGE SCALE GENOMIC DNA]</scope>
    <source>
        <strain evidence="10 11">HR-BB</strain>
    </source>
</reference>
<dbReference type="Proteomes" id="UP000238220">
    <property type="component" value="Unassembled WGS sequence"/>
</dbReference>
<keyword evidence="4 8" id="KW-0812">Transmembrane</keyword>
<evidence type="ECO:0000256" key="1">
    <source>
        <dbReference type="ARBA" id="ARBA00004651"/>
    </source>
</evidence>
<feature type="region of interest" description="Disordered" evidence="7">
    <location>
        <begin position="514"/>
        <end position="556"/>
    </location>
</feature>
<dbReference type="RefSeq" id="WP_104232250.1">
    <property type="nucleotide sequence ID" value="NZ_PSNW01000016.1"/>
</dbReference>
<feature type="transmembrane region" description="Helical" evidence="8">
    <location>
        <begin position="173"/>
        <end position="201"/>
    </location>
</feature>
<comment type="caution">
    <text evidence="10">The sequence shown here is derived from an EMBL/GenBank/DDBJ whole genome shotgun (WGS) entry which is preliminary data.</text>
</comment>
<feature type="transmembrane region" description="Helical" evidence="8">
    <location>
        <begin position="268"/>
        <end position="286"/>
    </location>
</feature>
<feature type="domain" description="Major facilitator superfamily (MFS) profile" evidence="9">
    <location>
        <begin position="23"/>
        <end position="410"/>
    </location>
</feature>
<evidence type="ECO:0000313" key="11">
    <source>
        <dbReference type="Proteomes" id="UP000238220"/>
    </source>
</evidence>
<dbReference type="PROSITE" id="PS50850">
    <property type="entry name" value="MFS"/>
    <property type="match status" value="1"/>
</dbReference>
<feature type="transmembrane region" description="Helical" evidence="8">
    <location>
        <begin position="298"/>
        <end position="315"/>
    </location>
</feature>
<gene>
    <name evidence="10" type="ORF">C3942_20590</name>
</gene>
<dbReference type="InterPro" id="IPR020846">
    <property type="entry name" value="MFS_dom"/>
</dbReference>
<feature type="transmembrane region" description="Helical" evidence="8">
    <location>
        <begin position="116"/>
        <end position="136"/>
    </location>
</feature>
<evidence type="ECO:0000256" key="6">
    <source>
        <dbReference type="ARBA" id="ARBA00023136"/>
    </source>
</evidence>
<feature type="transmembrane region" description="Helical" evidence="8">
    <location>
        <begin position="25"/>
        <end position="47"/>
    </location>
</feature>
<dbReference type="SUPFAM" id="SSF103473">
    <property type="entry name" value="MFS general substrate transporter"/>
    <property type="match status" value="1"/>
</dbReference>
<dbReference type="EMBL" id="PSNW01000016">
    <property type="protein sequence ID" value="PPE72094.1"/>
    <property type="molecule type" value="Genomic_DNA"/>
</dbReference>
<keyword evidence="11" id="KW-1185">Reference proteome</keyword>
<accession>A0A2S5TAR3</accession>
<dbReference type="PANTHER" id="PTHR23513:SF11">
    <property type="entry name" value="STAPHYLOFERRIN A TRANSPORTER"/>
    <property type="match status" value="1"/>
</dbReference>
<feature type="compositionally biased region" description="Basic residues" evidence="7">
    <location>
        <begin position="525"/>
        <end position="537"/>
    </location>
</feature>
<evidence type="ECO:0000259" key="9">
    <source>
        <dbReference type="PROSITE" id="PS50850"/>
    </source>
</evidence>
<dbReference type="CDD" id="cd06173">
    <property type="entry name" value="MFS_MefA_like"/>
    <property type="match status" value="1"/>
</dbReference>
<dbReference type="OrthoDB" id="9775268at2"/>
<dbReference type="Pfam" id="PF05977">
    <property type="entry name" value="MFS_3"/>
    <property type="match status" value="1"/>
</dbReference>
<evidence type="ECO:0000256" key="3">
    <source>
        <dbReference type="ARBA" id="ARBA00022475"/>
    </source>
</evidence>
<dbReference type="AlphaFoldDB" id="A0A2S5TAR3"/>
<evidence type="ECO:0000256" key="7">
    <source>
        <dbReference type="SAM" id="MobiDB-lite"/>
    </source>
</evidence>
<name>A0A2S5TAR3_9GAMM</name>
<evidence type="ECO:0000256" key="5">
    <source>
        <dbReference type="ARBA" id="ARBA00022989"/>
    </source>
</evidence>
<keyword evidence="3" id="KW-1003">Cell membrane</keyword>
<feature type="transmembrane region" description="Helical" evidence="8">
    <location>
        <begin position="235"/>
        <end position="256"/>
    </location>
</feature>
<sequence>MTAPVDSPSSRGWAAFEPLRERSFLIIWSASLLSNLGQLIQGVGAAWEMTRLTPSPGMVALVQTALMLPLMLVAVPAGAIADMFDRRKVAMAGLGFATCCAATLTVIAGLGLTTPWLLLAFCFLIGSGVALYGPAWQASVIEQVKPETLPAAVALSSVSYNIARSFGPAIGGLLVVAAGAMATFAVNAVFYLPLLLAFYLWQRKHVPPRLPPERLHRAIISGARYAIHSPPVRSVMIRGFATGFAGASLSALTPLVARDLLQGDASTYGLLLGAMGIGAIAGALAVSAVRERLQAEMAVSLCSVLAGLMVILLGLSHSLLLSVLVMAVAGVFYLLQTTLLSVGVQLSAPRWVAARALSWFQSALTGGIALGAWIWGLLTAEWGLQGTLMASGLMLALTPLIGRLWPMPPLKPAGTEPFEISNEPEVALPITARSGPIVIEIEYRVDPGQARQFYQVMQELQGMRLRNGAFDWSLARDIADAELWTERYHCPTWGDYLRQRSRFTQADRDLQLKADSFHTPGSGPRVHRRLERPHGSVRWHADTPDNRGDHPPLFTP</sequence>
<feature type="compositionally biased region" description="Basic and acidic residues" evidence="7">
    <location>
        <begin position="539"/>
        <end position="550"/>
    </location>
</feature>
<feature type="transmembrane region" description="Helical" evidence="8">
    <location>
        <begin position="89"/>
        <end position="110"/>
    </location>
</feature>
<dbReference type="GO" id="GO:0005886">
    <property type="term" value="C:plasma membrane"/>
    <property type="evidence" value="ECO:0007669"/>
    <property type="project" value="UniProtKB-SubCell"/>
</dbReference>
<dbReference type="GO" id="GO:0022857">
    <property type="term" value="F:transmembrane transporter activity"/>
    <property type="evidence" value="ECO:0007669"/>
    <property type="project" value="InterPro"/>
</dbReference>
<evidence type="ECO:0000313" key="10">
    <source>
        <dbReference type="EMBL" id="PPE72094.1"/>
    </source>
</evidence>
<evidence type="ECO:0000256" key="8">
    <source>
        <dbReference type="SAM" id="Phobius"/>
    </source>
</evidence>
<feature type="transmembrane region" description="Helical" evidence="8">
    <location>
        <begin position="321"/>
        <end position="344"/>
    </location>
</feature>
<proteinExistence type="predicted"/>
<evidence type="ECO:0000256" key="4">
    <source>
        <dbReference type="ARBA" id="ARBA00022692"/>
    </source>
</evidence>
<protein>
    <submittedName>
        <fullName evidence="10">MFS transporter</fullName>
    </submittedName>
</protein>